<evidence type="ECO:0000259" key="1">
    <source>
        <dbReference type="PROSITE" id="PS50943"/>
    </source>
</evidence>
<dbReference type="Pfam" id="PF19054">
    <property type="entry name" value="DUF5753"/>
    <property type="match status" value="1"/>
</dbReference>
<evidence type="ECO:0000313" key="2">
    <source>
        <dbReference type="EMBL" id="RAK28802.1"/>
    </source>
</evidence>
<organism evidence="2 3">
    <name type="scientific">Actinoplanes lutulentus</name>
    <dbReference type="NCBI Taxonomy" id="1287878"/>
    <lineage>
        <taxon>Bacteria</taxon>
        <taxon>Bacillati</taxon>
        <taxon>Actinomycetota</taxon>
        <taxon>Actinomycetes</taxon>
        <taxon>Micromonosporales</taxon>
        <taxon>Micromonosporaceae</taxon>
        <taxon>Actinoplanes</taxon>
    </lineage>
</organism>
<dbReference type="PROSITE" id="PS50943">
    <property type="entry name" value="HTH_CROC1"/>
    <property type="match status" value="1"/>
</dbReference>
<reference evidence="2 3" key="1">
    <citation type="submission" date="2018-06" db="EMBL/GenBank/DDBJ databases">
        <title>Genomic Encyclopedia of Type Strains, Phase III (KMG-III): the genomes of soil and plant-associated and newly described type strains.</title>
        <authorList>
            <person name="Whitman W."/>
        </authorList>
    </citation>
    <scope>NUCLEOTIDE SEQUENCE [LARGE SCALE GENOMIC DNA]</scope>
    <source>
        <strain evidence="2 3">CGMCC 4.7090</strain>
    </source>
</reference>
<dbReference type="Proteomes" id="UP000249341">
    <property type="component" value="Unassembled WGS sequence"/>
</dbReference>
<dbReference type="GO" id="GO:0003677">
    <property type="term" value="F:DNA binding"/>
    <property type="evidence" value="ECO:0007669"/>
    <property type="project" value="InterPro"/>
</dbReference>
<dbReference type="OrthoDB" id="4966777at2"/>
<protein>
    <submittedName>
        <fullName evidence="2">Helix-turn-helix protein</fullName>
    </submittedName>
</protein>
<dbReference type="EMBL" id="QLMJ01000019">
    <property type="protein sequence ID" value="RAK28802.1"/>
    <property type="molecule type" value="Genomic_DNA"/>
</dbReference>
<dbReference type="AlphaFoldDB" id="A0A327Z2G6"/>
<feature type="domain" description="HTH cro/C1-type" evidence="1">
    <location>
        <begin position="10"/>
        <end position="62"/>
    </location>
</feature>
<keyword evidence="3" id="KW-1185">Reference proteome</keyword>
<dbReference type="SUPFAM" id="SSF47413">
    <property type="entry name" value="lambda repressor-like DNA-binding domains"/>
    <property type="match status" value="1"/>
</dbReference>
<evidence type="ECO:0000313" key="3">
    <source>
        <dbReference type="Proteomes" id="UP000249341"/>
    </source>
</evidence>
<dbReference type="InterPro" id="IPR010982">
    <property type="entry name" value="Lambda_DNA-bd_dom_sf"/>
</dbReference>
<accession>A0A327Z2G6</accession>
<dbReference type="Pfam" id="PF13560">
    <property type="entry name" value="HTH_31"/>
    <property type="match status" value="1"/>
</dbReference>
<dbReference type="InterPro" id="IPR043917">
    <property type="entry name" value="DUF5753"/>
</dbReference>
<sequence length="281" mass="30979">MEPVGAILFRWRKRQKLTGLQLGKRVGMSQAKISRLETGAVAAEPGDVRLLAEALGVPPGEAELAIELAEHAGERLIEWVPAGRDQAERQREIGRAEAAAKEIRILQPAVVPGLLQTSEYARAVLSAHEGRAATGSNDAAVTEAVIARQERNRILHSPAREFHFLITEQVLRVGVGGPAVMISQIDRMREVAGFPNVRLSVITDEAELPIPIYHGFFVADDRWVSVDLFTALLRATGRTIVRDYRELFDQLESAARSDIDDLLDHYQARYVGALQPKSVAR</sequence>
<dbReference type="CDD" id="cd00093">
    <property type="entry name" value="HTH_XRE"/>
    <property type="match status" value="1"/>
</dbReference>
<dbReference type="InterPro" id="IPR001387">
    <property type="entry name" value="Cro/C1-type_HTH"/>
</dbReference>
<comment type="caution">
    <text evidence="2">The sequence shown here is derived from an EMBL/GenBank/DDBJ whole genome shotgun (WGS) entry which is preliminary data.</text>
</comment>
<name>A0A327Z2G6_9ACTN</name>
<dbReference type="Gene3D" id="1.10.260.40">
    <property type="entry name" value="lambda repressor-like DNA-binding domains"/>
    <property type="match status" value="1"/>
</dbReference>
<proteinExistence type="predicted"/>
<dbReference type="SMART" id="SM00530">
    <property type="entry name" value="HTH_XRE"/>
    <property type="match status" value="1"/>
</dbReference>
<gene>
    <name evidence="2" type="ORF">B0I29_119140</name>
</gene>